<dbReference type="Pfam" id="PF13202">
    <property type="entry name" value="EF-hand_5"/>
    <property type="match status" value="1"/>
</dbReference>
<dbReference type="FunCoup" id="H3A0K9">
    <property type="interactions" value="523"/>
</dbReference>
<dbReference type="EMBL" id="AFYH01143659">
    <property type="status" value="NOT_ANNOTATED_CDS"/>
    <property type="molecule type" value="Genomic_DNA"/>
</dbReference>
<dbReference type="Ensembl" id="ENSLACT00000003210.1">
    <property type="protein sequence ID" value="ENSLACP00000003180.1"/>
    <property type="gene ID" value="ENSLACG00000002840.1"/>
</dbReference>
<proteinExistence type="predicted"/>
<evidence type="ECO:0000256" key="5">
    <source>
        <dbReference type="ARBA" id="ARBA00022723"/>
    </source>
</evidence>
<dbReference type="eggNOG" id="ENOG502QUMH">
    <property type="taxonomic scope" value="Eukaryota"/>
</dbReference>
<dbReference type="PANTHER" id="PTHR18905">
    <property type="entry name" value="NINEIN"/>
    <property type="match status" value="1"/>
</dbReference>
<dbReference type="Proteomes" id="UP000008672">
    <property type="component" value="Unassembled WGS sequence"/>
</dbReference>
<reference evidence="12" key="2">
    <citation type="submission" date="2025-08" db="UniProtKB">
        <authorList>
            <consortium name="Ensembl"/>
        </authorList>
    </citation>
    <scope>IDENTIFICATION</scope>
</reference>
<protein>
    <submittedName>
        <fullName evidence="12">Ninein like</fullName>
    </submittedName>
</protein>
<feature type="coiled-coil region" evidence="10">
    <location>
        <begin position="939"/>
        <end position="977"/>
    </location>
</feature>
<dbReference type="PROSITE" id="PS00018">
    <property type="entry name" value="EF_HAND_1"/>
    <property type="match status" value="1"/>
</dbReference>
<dbReference type="OMA" id="SYHQGQV"/>
<keyword evidence="8 10" id="KW-0175">Coiled coil</keyword>
<feature type="coiled-coil region" evidence="10">
    <location>
        <begin position="555"/>
        <end position="631"/>
    </location>
</feature>
<evidence type="ECO:0000256" key="6">
    <source>
        <dbReference type="ARBA" id="ARBA00022737"/>
    </source>
</evidence>
<dbReference type="InterPro" id="IPR002048">
    <property type="entry name" value="EF_hand_dom"/>
</dbReference>
<keyword evidence="9" id="KW-0206">Cytoskeleton</keyword>
<feature type="domain" description="EF-hand" evidence="11">
    <location>
        <begin position="11"/>
        <end position="46"/>
    </location>
</feature>
<keyword evidence="7" id="KW-0106">Calcium</keyword>
<dbReference type="PROSITE" id="PS50222">
    <property type="entry name" value="EF_HAND_2"/>
    <property type="match status" value="2"/>
</dbReference>
<evidence type="ECO:0000256" key="9">
    <source>
        <dbReference type="ARBA" id="ARBA00023212"/>
    </source>
</evidence>
<dbReference type="GO" id="GO:0034454">
    <property type="term" value="P:microtubule anchoring at centrosome"/>
    <property type="evidence" value="ECO:0007669"/>
    <property type="project" value="TreeGrafter"/>
</dbReference>
<dbReference type="SMART" id="SM00054">
    <property type="entry name" value="EFh"/>
    <property type="match status" value="2"/>
</dbReference>
<sequence>CFGMDEAEENKYVSQLKEVFDSCDTTGTGYLDKEELTELCHKLHLEAQLPVLLQILLGTDHYARVNFEEFKEGFVAVLSSTIEFSTSDEDSSYLEPAIPDEVKPKYIKGTKRYGRRTHPEVQDSEVETTGDLGEQLIHGTKKCQLKRSASLESVESLKSDEETESNKEIFEAQAFYASCCVWGRFIYGEPNKGDNIPLHCLVVQMKLWRVLTQNPFKYSLTRMLFINLSGHLTTLDAQELDDLFINLDKDKDGRISLKEFQHGLFIHFPLSLPTSSTPFKQRRLGCLQQAFEEIQCRTASPSLLSNALGTHLFSSIDDGTGYVNAEQIVNIWKEEGIENSRKILETLDFTVEEKLNLAELTMALDNELMVSKNGIHQAVLASYKNEIHYLQVQVESTCKEKDKVKADLKKAEKCNLQLAKEVDERHAAIEHLNENKIKGLEQEYKEKTTAVLSEMDKERELIMQQVNTQRAKLETEIDSLRTEESHLREKLSLVMKENCRLQKELVEVVEKLSESEGLVSKLQKDLNYMLKEKLSMVDPQNTELFNQEERFAEIIKEYVLLIRELRDQNDELQSELETQDLERRVRQERAEMEQYYAKEISELGQRLAEEKDRLEAELQEKHQQDLQLLRKETEAELRKRLAQMESQYTENQKVLMKQHQCEQKETEQRCSLELQKLKEQYSQEKLLWEAKEQEIMDLRKEKLKFKEKMNEEQAQICNTFAVEKEAMENQYREQIHILSCETECLKAQLMDKQKQQLEEKSNLCQQISVQLDAKQQQLILVRSQLEAQKEKLLLFKKKEEGLINQIQQANNMMQQQEARHEVDLKAKDELLQKQKAVLVEQAVYHQVSGKVTAKEKELSLRQKEQDLPFQFQHSVCAACKQKTEYESNLRQREELVEKKIKLFEEQMSSQQTQLCAKEEEILIMKRKEQAMLCQLQQQEAEADVRVQQIKEEVKKEKNQLKENLLELEDLVHTLENETDAGRKCRNELNGLYEENCSLKGKVGRFQEEIHNLETEVEKQRKQLEALKWDKEKAQHEMGSLNEQNKNYKDEMHLLNTRNLQLSGEISNLSAKLETCQNTIQLLHKRLEEVTHQKQEAALVTKQLQEASTKLEKEQIQEQSLWQREKEMMDQELKISRNKLLEAITKLNVAQSQHVREVQQLREQVGFAVSKDQLNHVQLKLAEEQQKADQADKQMAAQQEEHEKVLKKMGERMEEVEMKLKNVRIILQEKVNQLKDQLAKNTKSDMMLKDLYVENSQLMKALQVTEQRQKSAEKKNFQMEEKIVALNKLLRKIAPASLTA</sequence>
<reference evidence="13" key="1">
    <citation type="submission" date="2011-08" db="EMBL/GenBank/DDBJ databases">
        <title>The draft genome of Latimeria chalumnae.</title>
        <authorList>
            <person name="Di Palma F."/>
            <person name="Alfoldi J."/>
            <person name="Johnson J."/>
            <person name="Berlin A."/>
            <person name="Gnerre S."/>
            <person name="Jaffe D."/>
            <person name="MacCallum I."/>
            <person name="Young S."/>
            <person name="Walker B.J."/>
            <person name="Lander E."/>
            <person name="Lindblad-Toh K."/>
        </authorList>
    </citation>
    <scope>NUCLEOTIDE SEQUENCE [LARGE SCALE GENOMIC DNA]</scope>
    <source>
        <strain evidence="13">Wild caught</strain>
    </source>
</reference>
<evidence type="ECO:0000256" key="3">
    <source>
        <dbReference type="ARBA" id="ARBA00022553"/>
    </source>
</evidence>
<dbReference type="GeneTree" id="ENSGT00660000095541"/>
<dbReference type="Gene3D" id="1.10.238.10">
    <property type="entry name" value="EF-hand"/>
    <property type="match status" value="2"/>
</dbReference>
<keyword evidence="5" id="KW-0479">Metal-binding</keyword>
<evidence type="ECO:0000256" key="1">
    <source>
        <dbReference type="ARBA" id="ARBA00004300"/>
    </source>
</evidence>
<dbReference type="InterPro" id="IPR011992">
    <property type="entry name" value="EF-hand-dom_pair"/>
</dbReference>
<dbReference type="EMBL" id="AFYH01143652">
    <property type="status" value="NOT_ANNOTATED_CDS"/>
    <property type="molecule type" value="Genomic_DNA"/>
</dbReference>
<dbReference type="STRING" id="7897.ENSLACP00000003180"/>
<dbReference type="EMBL" id="AFYH01143651">
    <property type="status" value="NOT_ANNOTATED_CDS"/>
    <property type="molecule type" value="Genomic_DNA"/>
</dbReference>
<dbReference type="PANTHER" id="PTHR18905:SF12">
    <property type="entry name" value="NINEIN-LIKE PROTEIN"/>
    <property type="match status" value="1"/>
</dbReference>
<keyword evidence="3" id="KW-0597">Phosphoprotein</keyword>
<keyword evidence="13" id="KW-1185">Reference proteome</keyword>
<dbReference type="GO" id="GO:0005509">
    <property type="term" value="F:calcium ion binding"/>
    <property type="evidence" value="ECO:0007669"/>
    <property type="project" value="InterPro"/>
</dbReference>
<evidence type="ECO:0000256" key="8">
    <source>
        <dbReference type="ARBA" id="ARBA00023054"/>
    </source>
</evidence>
<keyword evidence="2" id="KW-0963">Cytoplasm</keyword>
<evidence type="ECO:0000256" key="4">
    <source>
        <dbReference type="ARBA" id="ARBA00022701"/>
    </source>
</evidence>
<organism evidence="12 13">
    <name type="scientific">Latimeria chalumnae</name>
    <name type="common">Coelacanth</name>
    <dbReference type="NCBI Taxonomy" id="7897"/>
    <lineage>
        <taxon>Eukaryota</taxon>
        <taxon>Metazoa</taxon>
        <taxon>Chordata</taxon>
        <taxon>Craniata</taxon>
        <taxon>Vertebrata</taxon>
        <taxon>Euteleostomi</taxon>
        <taxon>Coelacanthiformes</taxon>
        <taxon>Coelacanthidae</taxon>
        <taxon>Latimeria</taxon>
    </lineage>
</organism>
<dbReference type="EMBL" id="AFYH01143653">
    <property type="status" value="NOT_ANNOTATED_CDS"/>
    <property type="molecule type" value="Genomic_DNA"/>
</dbReference>
<feature type="domain" description="EF-hand" evidence="11">
    <location>
        <begin position="235"/>
        <end position="270"/>
    </location>
</feature>
<dbReference type="FunFam" id="1.10.238.10:FF:000094">
    <property type="entry name" value="ninein isoform X7"/>
    <property type="match status" value="1"/>
</dbReference>
<feature type="coiled-coil region" evidence="10">
    <location>
        <begin position="674"/>
        <end position="715"/>
    </location>
</feature>
<dbReference type="Gene3D" id="1.10.287.1490">
    <property type="match status" value="1"/>
</dbReference>
<evidence type="ECO:0000313" key="12">
    <source>
        <dbReference type="Ensembl" id="ENSLACP00000003180.1"/>
    </source>
</evidence>
<dbReference type="EMBL" id="AFYH01143654">
    <property type="status" value="NOT_ANNOTATED_CDS"/>
    <property type="molecule type" value="Genomic_DNA"/>
</dbReference>
<feature type="coiled-coil region" evidence="10">
    <location>
        <begin position="1002"/>
        <end position="1116"/>
    </location>
</feature>
<evidence type="ECO:0000259" key="11">
    <source>
        <dbReference type="PROSITE" id="PS50222"/>
    </source>
</evidence>
<dbReference type="EMBL" id="AFYH01143655">
    <property type="status" value="NOT_ANNOTATED_CDS"/>
    <property type="molecule type" value="Genomic_DNA"/>
</dbReference>
<accession>H3A0K9</accession>
<dbReference type="Bgee" id="ENSLACG00000002840">
    <property type="expression patterns" value="Expressed in pectoral fin and 6 other cell types or tissues"/>
</dbReference>
<feature type="coiled-coil region" evidence="10">
    <location>
        <begin position="750"/>
        <end position="819"/>
    </location>
</feature>
<dbReference type="SUPFAM" id="SSF47473">
    <property type="entry name" value="EF-hand"/>
    <property type="match status" value="2"/>
</dbReference>
<dbReference type="EMBL" id="AFYH01143658">
    <property type="status" value="NOT_ANNOTATED_CDS"/>
    <property type="molecule type" value="Genomic_DNA"/>
</dbReference>
<dbReference type="InParanoid" id="H3A0K9"/>
<feature type="coiled-coil region" evidence="10">
    <location>
        <begin position="1173"/>
        <end position="1281"/>
    </location>
</feature>
<dbReference type="EMBL" id="AFYH01143656">
    <property type="status" value="NOT_ANNOTATED_CDS"/>
    <property type="molecule type" value="Genomic_DNA"/>
</dbReference>
<feature type="coiled-coil region" evidence="10">
    <location>
        <begin position="463"/>
        <end position="490"/>
    </location>
</feature>
<dbReference type="EMBL" id="AFYH01143657">
    <property type="status" value="NOT_ANNOTATED_CDS"/>
    <property type="molecule type" value="Genomic_DNA"/>
</dbReference>
<dbReference type="GO" id="GO:0005874">
    <property type="term" value="C:microtubule"/>
    <property type="evidence" value="ECO:0007669"/>
    <property type="project" value="UniProtKB-KW"/>
</dbReference>
<keyword evidence="4" id="KW-0493">Microtubule</keyword>
<name>H3A0K9_LATCH</name>
<reference evidence="12" key="3">
    <citation type="submission" date="2025-09" db="UniProtKB">
        <authorList>
            <consortium name="Ensembl"/>
        </authorList>
    </citation>
    <scope>IDENTIFICATION</scope>
</reference>
<dbReference type="InterPro" id="IPR018247">
    <property type="entry name" value="EF_Hand_1_Ca_BS"/>
</dbReference>
<dbReference type="EMBL" id="AFYH01143660">
    <property type="status" value="NOT_ANNOTATED_CDS"/>
    <property type="molecule type" value="Genomic_DNA"/>
</dbReference>
<dbReference type="GO" id="GO:0005813">
    <property type="term" value="C:centrosome"/>
    <property type="evidence" value="ECO:0007669"/>
    <property type="project" value="UniProtKB-SubCell"/>
</dbReference>
<gene>
    <name evidence="12" type="primary">NINL</name>
</gene>
<evidence type="ECO:0000256" key="10">
    <source>
        <dbReference type="SAM" id="Coils"/>
    </source>
</evidence>
<evidence type="ECO:0000313" key="13">
    <source>
        <dbReference type="Proteomes" id="UP000008672"/>
    </source>
</evidence>
<evidence type="ECO:0000256" key="7">
    <source>
        <dbReference type="ARBA" id="ARBA00022837"/>
    </source>
</evidence>
<comment type="subcellular location">
    <subcellularLocation>
        <location evidence="1">Cytoplasm</location>
        <location evidence="1">Cytoskeleton</location>
        <location evidence="1">Microtubule organizing center</location>
        <location evidence="1">Centrosome</location>
    </subcellularLocation>
</comment>
<keyword evidence="6" id="KW-0677">Repeat</keyword>
<evidence type="ECO:0000256" key="2">
    <source>
        <dbReference type="ARBA" id="ARBA00022490"/>
    </source>
</evidence>